<keyword evidence="4" id="KW-1185">Reference proteome</keyword>
<feature type="domain" description="BRCT" evidence="2">
    <location>
        <begin position="859"/>
        <end position="917"/>
    </location>
</feature>
<name>A0A9P0F0E1_BEMTA</name>
<evidence type="ECO:0000313" key="4">
    <source>
        <dbReference type="Proteomes" id="UP001152759"/>
    </source>
</evidence>
<feature type="domain" description="BRCT" evidence="2">
    <location>
        <begin position="737"/>
        <end position="818"/>
    </location>
</feature>
<feature type="compositionally biased region" description="Low complexity" evidence="1">
    <location>
        <begin position="686"/>
        <end position="704"/>
    </location>
</feature>
<evidence type="ECO:0000313" key="3">
    <source>
        <dbReference type="EMBL" id="CAH0386631.1"/>
    </source>
</evidence>
<proteinExistence type="predicted"/>
<sequence length="926" mass="103625">MTRVTRRSTKAQRHDVSSRTSNSSKSQVSHSKSTNSSRSTMDSHPTQTSIISEQRKSIYSETDHCEYFGKSSTEAVVGNTTYLNDSIDSERSDELFNDNRSFRTPDWRKKVNENHEDYANNVRQALCSTAKKTPINSSKFVSTPHMSTLQSRLIKRASMAAEKEMALIEKRVSLKKASDSANSSIHDVGAVRTPARPPSFIDLSKIKPVPMSVDVHPSPETPSFETPASTLASPYGMTKISSAVIGAGLRTPLFSKIATPVTSLGGPKRLTVQRASLEMSTILKGVVAYVEVRTNHDNLSQGVKTHLRTLGAHVEENFTKKVTHVIFKEGLMSTYKKAERWGVPLVSALWIEACKSQRKVVPAEEFPPIDIDRYKNALPFKRFRKKRSIQPIGDVRRLPARSTRKVNKLGTTVEEPSSVPAKGNRCILNEINKELKNDPKFEDKYLQTLLTLAGPYLEEALNRSDSPTNEGDLFLPLSVRLLKKYMTPRGTQTESKLTQVRVSELEKHLNLNPKGRSRLRKFLVFSSEDEAGTANRASKTDKESESEDDTISPVEPPKVIRKSAPARLLTSRKKRRKNAKGTTQKKSLVQKPTVIVNKRKTQQVENKENLNVDRAKAGTNMDTKIESKTQKPPSKMNSAVKRKLLQTSQLIMLDAPVEDLSIRKPVPRMKPLPPESSPKKRKFPPTSTTKVSSQSSTASSGSRYSEMYRLMSSDEEERNSAAWFATPRRNKTLPKPVLVCTSLHTNESVEVNTIVGKLGLFETATKVNPQTTHVVAGGPRRTLNLVKGMARGCWIVRKEWALDSFKAGRWLYEEPYELTEFSPVIKEVRLQRQCYKFLFSLDIFSPCGSIYVCQKTVPPRDDLKEILRLCSATVVSSAKSAKIVIGNNVTGNLNVQEKWVLDCVSQNKLLSTDSYTIKKTDNGKTQ</sequence>
<dbReference type="CDD" id="cd17736">
    <property type="entry name" value="BRCT_microcephalin_rpt2"/>
    <property type="match status" value="1"/>
</dbReference>
<dbReference type="Pfam" id="PF12738">
    <property type="entry name" value="PTCB-BRCT"/>
    <property type="match status" value="1"/>
</dbReference>
<evidence type="ECO:0000259" key="2">
    <source>
        <dbReference type="PROSITE" id="PS50172"/>
    </source>
</evidence>
<reference evidence="3" key="1">
    <citation type="submission" date="2021-12" db="EMBL/GenBank/DDBJ databases">
        <authorList>
            <person name="King R."/>
        </authorList>
    </citation>
    <scope>NUCLEOTIDE SEQUENCE</scope>
</reference>
<gene>
    <name evidence="3" type="ORF">BEMITA_LOCUS5720</name>
</gene>
<dbReference type="InterPro" id="IPR036420">
    <property type="entry name" value="BRCT_dom_sf"/>
</dbReference>
<dbReference type="Gene3D" id="3.40.50.10190">
    <property type="entry name" value="BRCT domain"/>
    <property type="match status" value="3"/>
</dbReference>
<dbReference type="InterPro" id="IPR001357">
    <property type="entry name" value="BRCT_dom"/>
</dbReference>
<dbReference type="InterPro" id="IPR022047">
    <property type="entry name" value="Microcephalin-like"/>
</dbReference>
<dbReference type="Proteomes" id="UP001152759">
    <property type="component" value="Chromosome 3"/>
</dbReference>
<feature type="domain" description="BRCT" evidence="2">
    <location>
        <begin position="278"/>
        <end position="368"/>
    </location>
</feature>
<dbReference type="CDD" id="cd17751">
    <property type="entry name" value="BRCT_microcephalin_rpt3"/>
    <property type="match status" value="1"/>
</dbReference>
<feature type="compositionally biased region" description="Basic residues" evidence="1">
    <location>
        <begin position="1"/>
        <end position="11"/>
    </location>
</feature>
<dbReference type="KEGG" id="btab:109031159"/>
<dbReference type="SUPFAM" id="SSF52113">
    <property type="entry name" value="BRCT domain"/>
    <property type="match status" value="3"/>
</dbReference>
<dbReference type="GO" id="GO:0000278">
    <property type="term" value="P:mitotic cell cycle"/>
    <property type="evidence" value="ECO:0007669"/>
    <property type="project" value="TreeGrafter"/>
</dbReference>
<dbReference type="SMART" id="SM00292">
    <property type="entry name" value="BRCT"/>
    <property type="match status" value="3"/>
</dbReference>
<feature type="region of interest" description="Disordered" evidence="1">
    <location>
        <begin position="1"/>
        <end position="56"/>
    </location>
</feature>
<dbReference type="AlphaFoldDB" id="A0A9P0F0E1"/>
<feature type="region of interest" description="Disordered" evidence="1">
    <location>
        <begin position="619"/>
        <end position="639"/>
    </location>
</feature>
<feature type="region of interest" description="Disordered" evidence="1">
    <location>
        <begin position="662"/>
        <end position="704"/>
    </location>
</feature>
<feature type="compositionally biased region" description="Low complexity" evidence="1">
    <location>
        <begin position="20"/>
        <end position="43"/>
    </location>
</feature>
<dbReference type="CDD" id="cd17716">
    <property type="entry name" value="BRCT_microcephalin_rpt1"/>
    <property type="match status" value="1"/>
</dbReference>
<accession>A0A9P0F0E1</accession>
<evidence type="ECO:0000256" key="1">
    <source>
        <dbReference type="SAM" id="MobiDB-lite"/>
    </source>
</evidence>
<dbReference type="EMBL" id="OU963864">
    <property type="protein sequence ID" value="CAH0386631.1"/>
    <property type="molecule type" value="Genomic_DNA"/>
</dbReference>
<protein>
    <recommendedName>
        <fullName evidence="2">BRCT domain-containing protein</fullName>
    </recommendedName>
</protein>
<dbReference type="PROSITE" id="PS50172">
    <property type="entry name" value="BRCT"/>
    <property type="match status" value="3"/>
</dbReference>
<organism evidence="3 4">
    <name type="scientific">Bemisia tabaci</name>
    <name type="common">Sweetpotato whitefly</name>
    <name type="synonym">Aleurodes tabaci</name>
    <dbReference type="NCBI Taxonomy" id="7038"/>
    <lineage>
        <taxon>Eukaryota</taxon>
        <taxon>Metazoa</taxon>
        <taxon>Ecdysozoa</taxon>
        <taxon>Arthropoda</taxon>
        <taxon>Hexapoda</taxon>
        <taxon>Insecta</taxon>
        <taxon>Pterygota</taxon>
        <taxon>Neoptera</taxon>
        <taxon>Paraneoptera</taxon>
        <taxon>Hemiptera</taxon>
        <taxon>Sternorrhyncha</taxon>
        <taxon>Aleyrodoidea</taxon>
        <taxon>Aleyrodidae</taxon>
        <taxon>Aleyrodinae</taxon>
        <taxon>Bemisia</taxon>
    </lineage>
</organism>
<dbReference type="PANTHER" id="PTHR14625">
    <property type="entry name" value="MICROCEPHALIN"/>
    <property type="match status" value="1"/>
</dbReference>
<dbReference type="PANTHER" id="PTHR14625:SF3">
    <property type="entry name" value="MICROCEPHALIN"/>
    <property type="match status" value="1"/>
</dbReference>
<feature type="region of interest" description="Disordered" evidence="1">
    <location>
        <begin position="530"/>
        <end position="592"/>
    </location>
</feature>
<feature type="compositionally biased region" description="Basic residues" evidence="1">
    <location>
        <begin position="570"/>
        <end position="579"/>
    </location>
</feature>